<name>X6MS11_RETFI</name>
<dbReference type="Proteomes" id="UP000023152">
    <property type="component" value="Unassembled WGS sequence"/>
</dbReference>
<gene>
    <name evidence="2" type="ORF">RFI_20903</name>
</gene>
<evidence type="ECO:0008006" key="4">
    <source>
        <dbReference type="Google" id="ProtNLM"/>
    </source>
</evidence>
<accession>X6MS11</accession>
<organism evidence="2 3">
    <name type="scientific">Reticulomyxa filosa</name>
    <dbReference type="NCBI Taxonomy" id="46433"/>
    <lineage>
        <taxon>Eukaryota</taxon>
        <taxon>Sar</taxon>
        <taxon>Rhizaria</taxon>
        <taxon>Retaria</taxon>
        <taxon>Foraminifera</taxon>
        <taxon>Monothalamids</taxon>
        <taxon>Reticulomyxidae</taxon>
        <taxon>Reticulomyxa</taxon>
    </lineage>
</organism>
<feature type="coiled-coil region" evidence="1">
    <location>
        <begin position="1"/>
        <end position="85"/>
    </location>
</feature>
<evidence type="ECO:0000313" key="2">
    <source>
        <dbReference type="EMBL" id="ETO16436.1"/>
    </source>
</evidence>
<protein>
    <recommendedName>
        <fullName evidence="4">Viral A-type inclusion protein</fullName>
    </recommendedName>
</protein>
<sequence length="379" mass="44793">MDNKENNSSLLNARIRELEDEMKKKDVFKQNLQAQLLKVAETETAEYAHDLKTYVDLFNTAEEDKTKLREENSKLRAVNQRLSENCKTMSHALEQETTTNQTTQSQQSIVENELRTINHRLSENCKTLSQALEQEIKNKQIIQAKLSEVECELKLLREKPFENNQVLFELYTHINKYDCHYLRIHFFFFFFWVEKKKRSVLLDIGTQMFLVNMQKVMAALLNRVKVKGNSIKELDEYVMKSRNISEQLVQMATEKGDWKKECVEHQQTIAHYQQQLNTLINQSDNKNNIEVTVLKSENDKLRADIRLLEEHNNKLAEEASMDSEKRLNEMAERLHHLQENQSKVYKDYEMKLALANDEKLFLKNKCDRFGFAMQTMTHC</sequence>
<reference evidence="2 3" key="1">
    <citation type="journal article" date="2013" name="Curr. Biol.">
        <title>The Genome of the Foraminiferan Reticulomyxa filosa.</title>
        <authorList>
            <person name="Glockner G."/>
            <person name="Hulsmann N."/>
            <person name="Schleicher M."/>
            <person name="Noegel A.A."/>
            <person name="Eichinger L."/>
            <person name="Gallinger C."/>
            <person name="Pawlowski J."/>
            <person name="Sierra R."/>
            <person name="Euteneuer U."/>
            <person name="Pillet L."/>
            <person name="Moustafa A."/>
            <person name="Platzer M."/>
            <person name="Groth M."/>
            <person name="Szafranski K."/>
            <person name="Schliwa M."/>
        </authorList>
    </citation>
    <scope>NUCLEOTIDE SEQUENCE [LARGE SCALE GENOMIC DNA]</scope>
</reference>
<proteinExistence type="predicted"/>
<keyword evidence="1" id="KW-0175">Coiled coil</keyword>
<dbReference type="AlphaFoldDB" id="X6MS11"/>
<evidence type="ECO:0000256" key="1">
    <source>
        <dbReference type="SAM" id="Coils"/>
    </source>
</evidence>
<evidence type="ECO:0000313" key="3">
    <source>
        <dbReference type="Proteomes" id="UP000023152"/>
    </source>
</evidence>
<comment type="caution">
    <text evidence="2">The sequence shown here is derived from an EMBL/GenBank/DDBJ whole genome shotgun (WGS) entry which is preliminary data.</text>
</comment>
<feature type="coiled-coil region" evidence="1">
    <location>
        <begin position="262"/>
        <end position="365"/>
    </location>
</feature>
<dbReference type="EMBL" id="ASPP01018255">
    <property type="protein sequence ID" value="ETO16436.1"/>
    <property type="molecule type" value="Genomic_DNA"/>
</dbReference>
<feature type="coiled-coil region" evidence="1">
    <location>
        <begin position="118"/>
        <end position="159"/>
    </location>
</feature>
<keyword evidence="3" id="KW-1185">Reference proteome</keyword>